<dbReference type="AlphaFoldDB" id="A0A1G4I849"/>
<dbReference type="SUPFAM" id="SSF55753">
    <property type="entry name" value="Actin depolymerizing proteins"/>
    <property type="match status" value="2"/>
</dbReference>
<accession>A0A1G4I849</accession>
<feature type="domain" description="ADF-H" evidence="1">
    <location>
        <begin position="190"/>
        <end position="319"/>
    </location>
</feature>
<dbReference type="InterPro" id="IPR002108">
    <property type="entry name" value="ADF-H"/>
</dbReference>
<reference evidence="2" key="1">
    <citation type="submission" date="2016-09" db="EMBL/GenBank/DDBJ databases">
        <authorList>
            <person name="Hebert L."/>
            <person name="Moumen B."/>
        </authorList>
    </citation>
    <scope>NUCLEOTIDE SEQUENCE [LARGE SCALE GENOMIC DNA]</scope>
    <source>
        <strain evidence="2">OVI</strain>
    </source>
</reference>
<keyword evidence="3" id="KW-1185">Reference proteome</keyword>
<dbReference type="Pfam" id="PF00241">
    <property type="entry name" value="Cofilin_ADF"/>
    <property type="match status" value="1"/>
</dbReference>
<dbReference type="CDD" id="cd11282">
    <property type="entry name" value="ADF_coactosin_like"/>
    <property type="match status" value="1"/>
</dbReference>
<organism evidence="2 3">
    <name type="scientific">Trypanosoma equiperdum</name>
    <dbReference type="NCBI Taxonomy" id="5694"/>
    <lineage>
        <taxon>Eukaryota</taxon>
        <taxon>Discoba</taxon>
        <taxon>Euglenozoa</taxon>
        <taxon>Kinetoplastea</taxon>
        <taxon>Metakinetoplastina</taxon>
        <taxon>Trypanosomatida</taxon>
        <taxon>Trypanosomatidae</taxon>
        <taxon>Trypanosoma</taxon>
    </lineage>
</organism>
<comment type="caution">
    <text evidence="2">The sequence shown here is derived from an EMBL/GenBank/DDBJ whole genome shotgun (WGS) entry which is preliminary data.</text>
</comment>
<evidence type="ECO:0000259" key="1">
    <source>
        <dbReference type="PROSITE" id="PS51263"/>
    </source>
</evidence>
<sequence length="449" mass="50631">MPLENNSNGGRIETNVVCVARSGEDIEKGFELLDERKVQLLYARFPIGKGTFKRNKFISVMFIGPECGNVKRGRCLTYMNSFRDKLKGSAGITVTEKSSLSLHHLVERMRTVFVSDLGNFSIAQIIKEFQQRIQEQEGSFYFSFPPHLGSVELSSVSRGSRGSIDMEYGDGDDGMTSTDSLMMEHSVPFSTCVVSGTVERVLNAVRNRLGSLNWVTFAANPVELCLRNAGNGGVYELVRNLPHTLWLFGLFRITLCVKGHRMTRVVSFQWIGDQLGAVPRDSYSKVSPIIESILSPFQHEVYLVGAQDLNPNDIIERCYRAFEYQMQEETLEPVDFSNYGGFINCSALQEAKKELRHVGNDATTPEKHLKAKLGVMYRTILEEERDQMDQPLVFTRVGKVREGKLRIREITGNSATTLKHEEGAYDAEETLKLINRNEGGLIWGIFEVR</sequence>
<dbReference type="Proteomes" id="UP000195570">
    <property type="component" value="Unassembled WGS sequence"/>
</dbReference>
<dbReference type="RefSeq" id="XP_067079332.1">
    <property type="nucleotide sequence ID" value="XM_067223231.1"/>
</dbReference>
<name>A0A1G4I849_TRYEQ</name>
<dbReference type="GeneID" id="92380637"/>
<evidence type="ECO:0000313" key="3">
    <source>
        <dbReference type="Proteomes" id="UP000195570"/>
    </source>
</evidence>
<dbReference type="VEuPathDB" id="TriTrypDB:TEOVI_000670300"/>
<gene>
    <name evidence="2" type="ORF">TEOVI_000670300</name>
</gene>
<dbReference type="PROSITE" id="PS51263">
    <property type="entry name" value="ADF_H"/>
    <property type="match status" value="1"/>
</dbReference>
<dbReference type="Gene3D" id="3.40.20.10">
    <property type="entry name" value="Severin"/>
    <property type="match status" value="2"/>
</dbReference>
<dbReference type="InterPro" id="IPR029006">
    <property type="entry name" value="ADF-H/Gelsolin-like_dom_sf"/>
</dbReference>
<evidence type="ECO:0000313" key="2">
    <source>
        <dbReference type="EMBL" id="SCU68116.1"/>
    </source>
</evidence>
<protein>
    <recommendedName>
        <fullName evidence="1">ADF-H domain-containing protein</fullName>
    </recommendedName>
</protein>
<dbReference type="GO" id="GO:0003779">
    <property type="term" value="F:actin binding"/>
    <property type="evidence" value="ECO:0007669"/>
    <property type="project" value="InterPro"/>
</dbReference>
<proteinExistence type="predicted"/>
<dbReference type="EMBL" id="CZPT02000895">
    <property type="protein sequence ID" value="SCU68116.1"/>
    <property type="molecule type" value="Genomic_DNA"/>
</dbReference>